<evidence type="ECO:0008006" key="4">
    <source>
        <dbReference type="Google" id="ProtNLM"/>
    </source>
</evidence>
<feature type="compositionally biased region" description="Polar residues" evidence="1">
    <location>
        <begin position="218"/>
        <end position="229"/>
    </location>
</feature>
<reference evidence="2" key="1">
    <citation type="submission" date="2023-02" db="EMBL/GenBank/DDBJ databases">
        <title>Colletotrichum kahawae CIFC_Que2 genome sequencing and assembly.</title>
        <authorList>
            <person name="Baroncelli R."/>
        </authorList>
    </citation>
    <scope>NUCLEOTIDE SEQUENCE</scope>
    <source>
        <strain evidence="2">CIFC_Que2</strain>
    </source>
</reference>
<sequence>MDRDFEYSDDDESPPGTQEMVLDEIQVAESSPPDSDDEGPPANEPLSLPTPGQSSPGQATQQSQIGKKIRWTPALRDRFLRLSLQYKPGGIIMKTTTLEKLMGTVLPILAAEFPRDPFSIKALVGKFRATCTLFRKVKALTRLSGVGYDDISGRITATQERWQNWHTIYPGHRWLEQHGLPGMESLLELIWPFEIATGENIAEAGGAIPRRPAAREGTTGQSVQASTTGAGAGLPLSQATTVSGTALPVAAQVPVVTSNRRGRKRTSQQWDPDEIQVVDGDVEVQLISENVVAIPPARKRKDSRMQAADRVSECMKQILLNKRCQRPAGSDDIQRAVDTCQTSLKEDLGSEGVISASNFFSTVTTKAVAFNSLREKDDKLLFLRSNGIGRINLGGRVISTPIE</sequence>
<feature type="region of interest" description="Disordered" evidence="1">
    <location>
        <begin position="1"/>
        <end position="67"/>
    </location>
</feature>
<name>A0AAD9Y7R2_COLKA</name>
<dbReference type="Proteomes" id="UP001281614">
    <property type="component" value="Unassembled WGS sequence"/>
</dbReference>
<dbReference type="AlphaFoldDB" id="A0AAD9Y7R2"/>
<feature type="region of interest" description="Disordered" evidence="1">
    <location>
        <begin position="211"/>
        <end position="232"/>
    </location>
</feature>
<keyword evidence="3" id="KW-1185">Reference proteome</keyword>
<organism evidence="2 3">
    <name type="scientific">Colletotrichum kahawae</name>
    <name type="common">Coffee berry disease fungus</name>
    <dbReference type="NCBI Taxonomy" id="34407"/>
    <lineage>
        <taxon>Eukaryota</taxon>
        <taxon>Fungi</taxon>
        <taxon>Dikarya</taxon>
        <taxon>Ascomycota</taxon>
        <taxon>Pezizomycotina</taxon>
        <taxon>Sordariomycetes</taxon>
        <taxon>Hypocreomycetidae</taxon>
        <taxon>Glomerellales</taxon>
        <taxon>Glomerellaceae</taxon>
        <taxon>Colletotrichum</taxon>
        <taxon>Colletotrichum gloeosporioides species complex</taxon>
    </lineage>
</organism>
<evidence type="ECO:0000256" key="1">
    <source>
        <dbReference type="SAM" id="MobiDB-lite"/>
    </source>
</evidence>
<gene>
    <name evidence="2" type="ORF">CKAH01_01461</name>
</gene>
<proteinExistence type="predicted"/>
<evidence type="ECO:0000313" key="2">
    <source>
        <dbReference type="EMBL" id="KAK2742034.1"/>
    </source>
</evidence>
<accession>A0AAD9Y7R2</accession>
<comment type="caution">
    <text evidence="2">The sequence shown here is derived from an EMBL/GenBank/DDBJ whole genome shotgun (WGS) entry which is preliminary data.</text>
</comment>
<dbReference type="EMBL" id="VYYT01000333">
    <property type="protein sequence ID" value="KAK2742034.1"/>
    <property type="molecule type" value="Genomic_DNA"/>
</dbReference>
<feature type="compositionally biased region" description="Polar residues" evidence="1">
    <location>
        <begin position="50"/>
        <end position="65"/>
    </location>
</feature>
<protein>
    <recommendedName>
        <fullName evidence="4">Myb/SANT-like domain-containing protein</fullName>
    </recommendedName>
</protein>
<evidence type="ECO:0000313" key="3">
    <source>
        <dbReference type="Proteomes" id="UP001281614"/>
    </source>
</evidence>